<sequence>MDRKKPKAPPSSYLIFCNSERENAKNAILEKLDIKVPIRITEVQKELSLKWKSLSSEDRKVENKIKYDEEARLLKLKYSEDLLEWVNGEGKKVQRRDSTMCEKVQKSLKACGFAKAKRNRKIKFSNSKIQKIMHLNSSFRKINSDALGSFMKASVLFLIEIVNKTLEYKIEKKSAQHITSLDIVSCIRREGIKYKFLEDCFYLMKGPRIRSCFLEEEEENDGSIFRTSSIFDLCVEDKKEYNYDIEEKKLSRMKRKMNSSRAREKMTENKTIYADISTFFKKV</sequence>
<dbReference type="Gene3D" id="1.10.20.10">
    <property type="entry name" value="Histone, subunit A"/>
    <property type="match status" value="1"/>
</dbReference>
<dbReference type="InterPro" id="IPR009071">
    <property type="entry name" value="HMG_box_dom"/>
</dbReference>
<evidence type="ECO:0000259" key="2">
    <source>
        <dbReference type="PROSITE" id="PS50118"/>
    </source>
</evidence>
<reference evidence="4" key="1">
    <citation type="submission" date="2016-05" db="EMBL/GenBank/DDBJ databases">
        <authorList>
            <person name="Naeem Raeece"/>
        </authorList>
    </citation>
    <scope>NUCLEOTIDE SEQUENCE [LARGE SCALE GENOMIC DNA]</scope>
</reference>
<dbReference type="InterPro" id="IPR036910">
    <property type="entry name" value="HMG_box_dom_sf"/>
</dbReference>
<dbReference type="Gene3D" id="1.10.30.10">
    <property type="entry name" value="High mobility group box domain"/>
    <property type="match status" value="1"/>
</dbReference>
<accession>A0A1A8WPE0</accession>
<evidence type="ECO:0000313" key="4">
    <source>
        <dbReference type="Proteomes" id="UP000078546"/>
    </source>
</evidence>
<evidence type="ECO:0000313" key="3">
    <source>
        <dbReference type="EMBL" id="SBS93726.1"/>
    </source>
</evidence>
<dbReference type="SUPFAM" id="SSF47095">
    <property type="entry name" value="HMG-box"/>
    <property type="match status" value="1"/>
</dbReference>
<organism evidence="3 4">
    <name type="scientific">Plasmodium ovale curtisi</name>
    <dbReference type="NCBI Taxonomy" id="864141"/>
    <lineage>
        <taxon>Eukaryota</taxon>
        <taxon>Sar</taxon>
        <taxon>Alveolata</taxon>
        <taxon>Apicomplexa</taxon>
        <taxon>Aconoidasida</taxon>
        <taxon>Haemosporida</taxon>
        <taxon>Plasmodiidae</taxon>
        <taxon>Plasmodium</taxon>
        <taxon>Plasmodium (Plasmodium)</taxon>
    </lineage>
</organism>
<gene>
    <name evidence="3" type="ORF">POVCU1_026460</name>
</gene>
<feature type="DNA-binding region" description="HMG box" evidence="1">
    <location>
        <begin position="6"/>
        <end position="86"/>
    </location>
</feature>
<evidence type="ECO:0000256" key="1">
    <source>
        <dbReference type="PROSITE-ProRule" id="PRU00267"/>
    </source>
</evidence>
<dbReference type="EMBL" id="FLQV01000488">
    <property type="protein sequence ID" value="SBS93726.1"/>
    <property type="molecule type" value="Genomic_DNA"/>
</dbReference>
<dbReference type="AlphaFoldDB" id="A0A1A8WPE0"/>
<keyword evidence="1" id="KW-0238">DNA-binding</keyword>
<keyword evidence="1" id="KW-0539">Nucleus</keyword>
<proteinExistence type="predicted"/>
<protein>
    <submittedName>
        <fullName evidence="3">High mobility group protein B4, putative</fullName>
    </submittedName>
</protein>
<dbReference type="PROSITE" id="PS50118">
    <property type="entry name" value="HMG_BOX_2"/>
    <property type="match status" value="1"/>
</dbReference>
<dbReference type="GO" id="GO:0046982">
    <property type="term" value="F:protein heterodimerization activity"/>
    <property type="evidence" value="ECO:0007669"/>
    <property type="project" value="InterPro"/>
</dbReference>
<dbReference type="GO" id="GO:0003677">
    <property type="term" value="F:DNA binding"/>
    <property type="evidence" value="ECO:0007669"/>
    <property type="project" value="UniProtKB-UniRule"/>
</dbReference>
<feature type="domain" description="HMG box" evidence="2">
    <location>
        <begin position="6"/>
        <end position="86"/>
    </location>
</feature>
<dbReference type="InterPro" id="IPR009072">
    <property type="entry name" value="Histone-fold"/>
</dbReference>
<dbReference type="Pfam" id="PF09011">
    <property type="entry name" value="HMG_box_2"/>
    <property type="match status" value="1"/>
</dbReference>
<dbReference type="GO" id="GO:0005634">
    <property type="term" value="C:nucleus"/>
    <property type="evidence" value="ECO:0007669"/>
    <property type="project" value="UniProtKB-UniRule"/>
</dbReference>
<dbReference type="SMART" id="SM00398">
    <property type="entry name" value="HMG"/>
    <property type="match status" value="1"/>
</dbReference>
<dbReference type="Proteomes" id="UP000078546">
    <property type="component" value="Unassembled WGS sequence"/>
</dbReference>
<name>A0A1A8WPE0_PLAOA</name>